<evidence type="ECO:0000259" key="4">
    <source>
        <dbReference type="PROSITE" id="PS50181"/>
    </source>
</evidence>
<reference evidence="5 6" key="1">
    <citation type="journal article" date="2013" name="Front. Plant Sci.">
        <title>The Reference Genome of the Halophytic Plant Eutrema salsugineum.</title>
        <authorList>
            <person name="Yang R."/>
            <person name="Jarvis D.E."/>
            <person name="Chen H."/>
            <person name="Beilstein M.A."/>
            <person name="Grimwood J."/>
            <person name="Jenkins J."/>
            <person name="Shu S."/>
            <person name="Prochnik S."/>
            <person name="Xin M."/>
            <person name="Ma C."/>
            <person name="Schmutz J."/>
            <person name="Wing R.A."/>
            <person name="Mitchell-Olds T."/>
            <person name="Schumaker K.S."/>
            <person name="Wang X."/>
        </authorList>
    </citation>
    <scope>NUCLEOTIDE SEQUENCE [LARGE SCALE GENOMIC DNA]</scope>
</reference>
<dbReference type="InterPro" id="IPR017942">
    <property type="entry name" value="Lipid-bd_serum_glycop_N"/>
</dbReference>
<accession>V4NN20</accession>
<organism evidence="5 6">
    <name type="scientific">Eutrema salsugineum</name>
    <name type="common">Saltwater cress</name>
    <name type="synonym">Sisymbrium salsugineum</name>
    <dbReference type="NCBI Taxonomy" id="72664"/>
    <lineage>
        <taxon>Eukaryota</taxon>
        <taxon>Viridiplantae</taxon>
        <taxon>Streptophyta</taxon>
        <taxon>Embryophyta</taxon>
        <taxon>Tracheophyta</taxon>
        <taxon>Spermatophyta</taxon>
        <taxon>Magnoliopsida</taxon>
        <taxon>eudicotyledons</taxon>
        <taxon>Gunneridae</taxon>
        <taxon>Pentapetalae</taxon>
        <taxon>rosids</taxon>
        <taxon>malvids</taxon>
        <taxon>Brassicales</taxon>
        <taxon>Brassicaceae</taxon>
        <taxon>Eutremeae</taxon>
        <taxon>Eutrema</taxon>
    </lineage>
</organism>
<evidence type="ECO:0000313" key="6">
    <source>
        <dbReference type="Proteomes" id="UP000030689"/>
    </source>
</evidence>
<dbReference type="Proteomes" id="UP000030689">
    <property type="component" value="Unassembled WGS sequence"/>
</dbReference>
<dbReference type="InterPro" id="IPR036047">
    <property type="entry name" value="F-box-like_dom_sf"/>
</dbReference>
<dbReference type="InterPro" id="IPR001810">
    <property type="entry name" value="F-box_dom"/>
</dbReference>
<gene>
    <name evidence="5" type="ORF">EUTSA_v10020156mg</name>
</gene>
<dbReference type="Pfam" id="PF01273">
    <property type="entry name" value="LBP_BPI_CETP"/>
    <property type="match status" value="1"/>
</dbReference>
<dbReference type="Gene3D" id="3.15.10.10">
    <property type="entry name" value="Bactericidal permeability-increasing protein, domain 1"/>
    <property type="match status" value="1"/>
</dbReference>
<dbReference type="Gramene" id="ESQ47856">
    <property type="protein sequence ID" value="ESQ47856"/>
    <property type="gene ID" value="EUTSA_v10020156mg"/>
</dbReference>
<dbReference type="CDD" id="cd00025">
    <property type="entry name" value="BPI1"/>
    <property type="match status" value="1"/>
</dbReference>
<dbReference type="SUPFAM" id="SSF55394">
    <property type="entry name" value="Bactericidal permeability-increasing protein, BPI"/>
    <property type="match status" value="2"/>
</dbReference>
<dbReference type="PROSITE" id="PS50181">
    <property type="entry name" value="FBOX"/>
    <property type="match status" value="1"/>
</dbReference>
<dbReference type="PANTHER" id="PTHR46801">
    <property type="entry name" value="OS06G0309200 PROTEIN"/>
    <property type="match status" value="1"/>
</dbReference>
<evidence type="ECO:0000256" key="2">
    <source>
        <dbReference type="ARBA" id="ARBA00060933"/>
    </source>
</evidence>
<keyword evidence="6" id="KW-1185">Reference proteome</keyword>
<dbReference type="SUPFAM" id="SSF81383">
    <property type="entry name" value="F-box domain"/>
    <property type="match status" value="1"/>
</dbReference>
<dbReference type="OMA" id="TEPPMIN"/>
<dbReference type="InterPro" id="IPR017943">
    <property type="entry name" value="Bactericidal_perm-incr_a/b_dom"/>
</dbReference>
<dbReference type="CDD" id="cd00026">
    <property type="entry name" value="BPI2"/>
    <property type="match status" value="1"/>
</dbReference>
<dbReference type="AlphaFoldDB" id="V4NN20"/>
<keyword evidence="3" id="KW-0472">Membrane</keyword>
<dbReference type="InterPro" id="IPR001124">
    <property type="entry name" value="Lipid-bd_serum_glycop_C"/>
</dbReference>
<evidence type="ECO:0000256" key="3">
    <source>
        <dbReference type="SAM" id="Phobius"/>
    </source>
</evidence>
<keyword evidence="1" id="KW-0325">Glycoprotein</keyword>
<dbReference type="STRING" id="72664.V4NN20"/>
<dbReference type="Pfam" id="PF02886">
    <property type="entry name" value="LBP_BPI_CETP_C"/>
    <property type="match status" value="1"/>
</dbReference>
<keyword evidence="3" id="KW-0812">Transmembrane</keyword>
<dbReference type="Gene3D" id="3.15.20.10">
    <property type="entry name" value="Bactericidal permeability-increasing protein, domain 2"/>
    <property type="match status" value="1"/>
</dbReference>
<evidence type="ECO:0000256" key="1">
    <source>
        <dbReference type="ARBA" id="ARBA00023180"/>
    </source>
</evidence>
<feature type="transmembrane region" description="Helical" evidence="3">
    <location>
        <begin position="244"/>
        <end position="269"/>
    </location>
</feature>
<dbReference type="KEGG" id="eus:EUTSA_v10020156mg"/>
<dbReference type="EMBL" id="KI517408">
    <property type="protein sequence ID" value="ESQ47856.1"/>
    <property type="molecule type" value="Genomic_DNA"/>
</dbReference>
<comment type="similarity">
    <text evidence="2">Belongs to the BPI/LBP/Plunc superfamily. BPI/LBP (TC 1.C.40) family.</text>
</comment>
<keyword evidence="3" id="KW-1133">Transmembrane helix</keyword>
<proteinExistence type="inferred from homology"/>
<dbReference type="InterPro" id="IPR045897">
    <property type="entry name" value="BPI/LBP_pln"/>
</dbReference>
<dbReference type="Gene3D" id="1.20.1280.50">
    <property type="match status" value="1"/>
</dbReference>
<sequence>MNQNKNNVELTKNEDSPLGNLPEEILIEIIIRVPISEWEQISCVRKQWANLFRGESLWQAALHRTYPLASQTKRWTGPIRQGLSKRCRRFMALYISRNILDVDTDIDEMLGHIYLFFKDQLQLSSTPASGVLHGTLIDQLIVCGKSKEEADELATKIWLALLDNLEDTKHTFTVLKSIAQEYDGFLPYPYSRPIKVQWKVFEKLFVDFRDLFDDHSEYCDLIGIAKKKFQTIPYLCKNVCKLQFTYFVFFFEMALTILVLFLSATLTLAQSKDVGHISVLVSETGLEFAKDFFIHEVISTTIPIQLPNIEKKVKIPLIGKVGMGLSNIQIYAVDVQSSRIETGEDGIVLSVSGATADLSMDWSYAYKASFFKISDHGDASVKVKGMDLKTTVTLVDDNGSLKIASRESDCKVKSIGIHINGGASWLYQGVVDAFEKKIISTVENTVSNKILEKMKKLDTLLQSLPKNLKIDDNVAVNLTFTGNPVLGDSSVEVEISGLFMPNGDDVRVSGSRSSSFSGGVKRMVAISIEEEVFNSATFVYFNAKRMHVDIEETKNGSSLSTSDWKLILPELYKQYPDVKMMLNMSVTSPPAVSITENGIDATIHLEISIDVQDSGAVLSVASISSVLNVACSAEIVENNLAGSLRLIDFNATMKWSRLGELQANYIQDVTSKVLEALFLPYVNTRLKRGFPLPFPHGFTIKNTEIVYAKSGVRICSDIAS</sequence>
<dbReference type="SMART" id="SM00328">
    <property type="entry name" value="BPI1"/>
    <property type="match status" value="1"/>
</dbReference>
<evidence type="ECO:0000313" key="5">
    <source>
        <dbReference type="EMBL" id="ESQ47856.1"/>
    </source>
</evidence>
<feature type="domain" description="F-box" evidence="4">
    <location>
        <begin position="15"/>
        <end position="61"/>
    </location>
</feature>
<protein>
    <recommendedName>
        <fullName evidence="4">F-box domain-containing protein</fullName>
    </recommendedName>
</protein>
<dbReference type="FunFam" id="3.15.10.10:FF:000001">
    <property type="entry name" value="phospholipid transfer protein-like"/>
    <property type="match status" value="1"/>
</dbReference>
<dbReference type="PANTHER" id="PTHR46801:SF2">
    <property type="entry name" value="LIPOPOLYSACCHARIDE-BINDING PROTEIN"/>
    <property type="match status" value="1"/>
</dbReference>
<dbReference type="SMART" id="SM00329">
    <property type="entry name" value="BPI2"/>
    <property type="match status" value="1"/>
</dbReference>
<dbReference type="GO" id="GO:0008289">
    <property type="term" value="F:lipid binding"/>
    <property type="evidence" value="ECO:0007669"/>
    <property type="project" value="InterPro"/>
</dbReference>
<dbReference type="eggNOG" id="KOG4160">
    <property type="taxonomic scope" value="Eukaryota"/>
</dbReference>
<name>V4NN20_EUTSA</name>